<dbReference type="InterPro" id="IPR036250">
    <property type="entry name" value="AcylCo_DH-like_C"/>
</dbReference>
<evidence type="ECO:0000256" key="1">
    <source>
        <dbReference type="ARBA" id="ARBA00001974"/>
    </source>
</evidence>
<dbReference type="SUPFAM" id="SSF56645">
    <property type="entry name" value="Acyl-CoA dehydrogenase NM domain-like"/>
    <property type="match status" value="1"/>
</dbReference>
<sequence>MDFTYSARTTELLERLGGFMDTYIYPNERRYHEEVEANRWGHPPILEELKAKAKAADLWNLFLPDSHHGAGLSNVEYAPLCEMMGRVHFSSQVFNCSAPDTGNIETLERYGTEEQKARWLPPLLAGEIRSAFAMTEPDVASSDATNIRSSITRDGNHYVINGRKWWISGVGDPQCELLIFMGKTNPDAPKHLQQSMILVPLKTPGVTVIRPMHVFGYDDAPHGHMEIAFDNVRVPVENILLGEGRGFEIAQGRLGPGRIHHCMRLIGLAERCLELMCRRVKDRVTFGRPIAEQSVTLERIAESRILIDQARLLTLKAAYMMDTVGNKEARAEIAMIKVAAPNMACRVIDWAIQAHGAAGVSQDFVLANYYAHARKIRFADGPDEVHRNQIGRIELAKYADRN</sequence>
<dbReference type="RefSeq" id="WP_224316240.1">
    <property type="nucleotide sequence ID" value="NZ_JAIRBM010000031.1"/>
</dbReference>
<feature type="domain" description="Acyl-CoA oxidase/dehydrogenase middle" evidence="9">
    <location>
        <begin position="131"/>
        <end position="227"/>
    </location>
</feature>
<dbReference type="PANTHER" id="PTHR48083:SF13">
    <property type="entry name" value="ACYL-COA DEHYDROGENASE FAMILY MEMBER 11"/>
    <property type="match status" value="1"/>
</dbReference>
<dbReference type="InterPro" id="IPR009075">
    <property type="entry name" value="AcylCo_DH/oxidase_C"/>
</dbReference>
<comment type="cofactor">
    <cofactor evidence="1 7">
        <name>FAD</name>
        <dbReference type="ChEBI" id="CHEBI:57692"/>
    </cofactor>
</comment>
<evidence type="ECO:0000313" key="11">
    <source>
        <dbReference type="EMBL" id="MBZ6079294.1"/>
    </source>
</evidence>
<comment type="similarity">
    <text evidence="2 7">Belongs to the acyl-CoA dehydrogenase family.</text>
</comment>
<organism evidence="11 12">
    <name type="scientific">Microvirga puerhi</name>
    <dbReference type="NCBI Taxonomy" id="2876078"/>
    <lineage>
        <taxon>Bacteria</taxon>
        <taxon>Pseudomonadati</taxon>
        <taxon>Pseudomonadota</taxon>
        <taxon>Alphaproteobacteria</taxon>
        <taxon>Hyphomicrobiales</taxon>
        <taxon>Methylobacteriaceae</taxon>
        <taxon>Microvirga</taxon>
    </lineage>
</organism>
<dbReference type="Gene3D" id="1.20.140.10">
    <property type="entry name" value="Butyryl-CoA Dehydrogenase, subunit A, domain 3"/>
    <property type="match status" value="1"/>
</dbReference>
<gene>
    <name evidence="11" type="ORF">K9B37_23865</name>
</gene>
<evidence type="ECO:0000256" key="7">
    <source>
        <dbReference type="RuleBase" id="RU362125"/>
    </source>
</evidence>
<dbReference type="InterPro" id="IPR013786">
    <property type="entry name" value="AcylCoA_DH/ox_N"/>
</dbReference>
<protein>
    <submittedName>
        <fullName evidence="11">Acyl-CoA dehydrogenase family protein</fullName>
    </submittedName>
</protein>
<accession>A0ABS7VUM2</accession>
<evidence type="ECO:0000256" key="3">
    <source>
        <dbReference type="ARBA" id="ARBA00011738"/>
    </source>
</evidence>
<dbReference type="Gene3D" id="1.10.540.10">
    <property type="entry name" value="Acyl-CoA dehydrogenase/oxidase, N-terminal domain"/>
    <property type="match status" value="1"/>
</dbReference>
<keyword evidence="12" id="KW-1185">Reference proteome</keyword>
<feature type="domain" description="Acyl-CoA dehydrogenase/oxidase N-terminal" evidence="10">
    <location>
        <begin position="11"/>
        <end position="127"/>
    </location>
</feature>
<evidence type="ECO:0000313" key="12">
    <source>
        <dbReference type="Proteomes" id="UP000704176"/>
    </source>
</evidence>
<keyword evidence="6 7" id="KW-0560">Oxidoreductase</keyword>
<dbReference type="Pfam" id="PF02771">
    <property type="entry name" value="Acyl-CoA_dh_N"/>
    <property type="match status" value="1"/>
</dbReference>
<dbReference type="Gene3D" id="2.40.110.10">
    <property type="entry name" value="Butyryl-CoA Dehydrogenase, subunit A, domain 2"/>
    <property type="match status" value="1"/>
</dbReference>
<dbReference type="PANTHER" id="PTHR48083">
    <property type="entry name" value="MEDIUM-CHAIN SPECIFIC ACYL-COA DEHYDROGENASE, MITOCHONDRIAL-RELATED"/>
    <property type="match status" value="1"/>
</dbReference>
<dbReference type="InterPro" id="IPR050741">
    <property type="entry name" value="Acyl-CoA_dehydrogenase"/>
</dbReference>
<evidence type="ECO:0000256" key="6">
    <source>
        <dbReference type="ARBA" id="ARBA00023002"/>
    </source>
</evidence>
<evidence type="ECO:0000259" key="10">
    <source>
        <dbReference type="Pfam" id="PF02771"/>
    </source>
</evidence>
<reference evidence="11 12" key="1">
    <citation type="submission" date="2021-09" db="EMBL/GenBank/DDBJ databases">
        <title>The complete genome sequence of a new microorganism.</title>
        <authorList>
            <person name="Zi Z."/>
        </authorList>
    </citation>
    <scope>NUCLEOTIDE SEQUENCE [LARGE SCALE GENOMIC DNA]</scope>
    <source>
        <strain evidence="11 12">WGZ8</strain>
    </source>
</reference>
<dbReference type="Proteomes" id="UP000704176">
    <property type="component" value="Unassembled WGS sequence"/>
</dbReference>
<comment type="subunit">
    <text evidence="3">Homodimer.</text>
</comment>
<dbReference type="Pfam" id="PF00441">
    <property type="entry name" value="Acyl-CoA_dh_1"/>
    <property type="match status" value="1"/>
</dbReference>
<dbReference type="EMBL" id="JAIRBM010000031">
    <property type="protein sequence ID" value="MBZ6079294.1"/>
    <property type="molecule type" value="Genomic_DNA"/>
</dbReference>
<proteinExistence type="inferred from homology"/>
<evidence type="ECO:0000256" key="5">
    <source>
        <dbReference type="ARBA" id="ARBA00022827"/>
    </source>
</evidence>
<evidence type="ECO:0000256" key="2">
    <source>
        <dbReference type="ARBA" id="ARBA00009347"/>
    </source>
</evidence>
<evidence type="ECO:0000259" key="9">
    <source>
        <dbReference type="Pfam" id="PF02770"/>
    </source>
</evidence>
<evidence type="ECO:0000256" key="4">
    <source>
        <dbReference type="ARBA" id="ARBA00022630"/>
    </source>
</evidence>
<dbReference type="InterPro" id="IPR006091">
    <property type="entry name" value="Acyl-CoA_Oxase/DH_mid-dom"/>
</dbReference>
<dbReference type="InterPro" id="IPR037069">
    <property type="entry name" value="AcylCoA_DH/ox_N_sf"/>
</dbReference>
<evidence type="ECO:0000259" key="8">
    <source>
        <dbReference type="Pfam" id="PF00441"/>
    </source>
</evidence>
<dbReference type="InterPro" id="IPR009100">
    <property type="entry name" value="AcylCoA_DH/oxidase_NM_dom_sf"/>
</dbReference>
<dbReference type="Pfam" id="PF02770">
    <property type="entry name" value="Acyl-CoA_dh_M"/>
    <property type="match status" value="1"/>
</dbReference>
<keyword evidence="5 7" id="KW-0274">FAD</keyword>
<keyword evidence="4 7" id="KW-0285">Flavoprotein</keyword>
<dbReference type="SUPFAM" id="SSF47203">
    <property type="entry name" value="Acyl-CoA dehydrogenase C-terminal domain-like"/>
    <property type="match status" value="1"/>
</dbReference>
<comment type="caution">
    <text evidence="11">The sequence shown here is derived from an EMBL/GenBank/DDBJ whole genome shotgun (WGS) entry which is preliminary data.</text>
</comment>
<feature type="domain" description="Acyl-CoA dehydrogenase/oxidase C-terminal" evidence="8">
    <location>
        <begin position="244"/>
        <end position="392"/>
    </location>
</feature>
<dbReference type="InterPro" id="IPR046373">
    <property type="entry name" value="Acyl-CoA_Oxase/DH_mid-dom_sf"/>
</dbReference>
<name>A0ABS7VUM2_9HYPH</name>